<protein>
    <recommendedName>
        <fullName evidence="1">AB hydrolase-1 domain-containing protein</fullName>
    </recommendedName>
</protein>
<dbReference type="Gene3D" id="3.40.50.1820">
    <property type="entry name" value="alpha/beta hydrolase"/>
    <property type="match status" value="1"/>
</dbReference>
<evidence type="ECO:0000313" key="3">
    <source>
        <dbReference type="Proteomes" id="UP000789595"/>
    </source>
</evidence>
<dbReference type="Pfam" id="PF12697">
    <property type="entry name" value="Abhydrolase_6"/>
    <property type="match status" value="1"/>
</dbReference>
<reference evidence="2" key="1">
    <citation type="submission" date="2021-11" db="EMBL/GenBank/DDBJ databases">
        <authorList>
            <consortium name="Genoscope - CEA"/>
            <person name="William W."/>
        </authorList>
    </citation>
    <scope>NUCLEOTIDE SEQUENCE</scope>
</reference>
<evidence type="ECO:0000259" key="1">
    <source>
        <dbReference type="Pfam" id="PF12697"/>
    </source>
</evidence>
<dbReference type="PANTHER" id="PTHR42103">
    <property type="entry name" value="ALPHA/BETA-HYDROLASES SUPERFAMILY PROTEIN"/>
    <property type="match status" value="1"/>
</dbReference>
<dbReference type="SUPFAM" id="SSF53474">
    <property type="entry name" value="alpha/beta-Hydrolases"/>
    <property type="match status" value="1"/>
</dbReference>
<dbReference type="InterPro" id="IPR000073">
    <property type="entry name" value="AB_hydrolase_1"/>
</dbReference>
<comment type="caution">
    <text evidence="2">The sequence shown here is derived from an EMBL/GenBank/DDBJ whole genome shotgun (WGS) entry which is preliminary data.</text>
</comment>
<dbReference type="EMBL" id="CAKKNE010000003">
    <property type="protein sequence ID" value="CAH0370370.1"/>
    <property type="molecule type" value="Genomic_DNA"/>
</dbReference>
<proteinExistence type="predicted"/>
<dbReference type="PANTHER" id="PTHR42103:SF2">
    <property type="entry name" value="AB HYDROLASE-1 DOMAIN-CONTAINING PROTEIN"/>
    <property type="match status" value="1"/>
</dbReference>
<dbReference type="InterPro" id="IPR029058">
    <property type="entry name" value="AB_hydrolase_fold"/>
</dbReference>
<feature type="domain" description="AB hydrolase-1" evidence="1">
    <location>
        <begin position="27"/>
        <end position="173"/>
    </location>
</feature>
<gene>
    <name evidence="2" type="ORF">PECAL_3P02500</name>
</gene>
<dbReference type="OrthoDB" id="10260961at2759"/>
<keyword evidence="3" id="KW-1185">Reference proteome</keyword>
<dbReference type="Proteomes" id="UP000789595">
    <property type="component" value="Unassembled WGS sequence"/>
</dbReference>
<evidence type="ECO:0000313" key="2">
    <source>
        <dbReference type="EMBL" id="CAH0370370.1"/>
    </source>
</evidence>
<organism evidence="2 3">
    <name type="scientific">Pelagomonas calceolata</name>
    <dbReference type="NCBI Taxonomy" id="35677"/>
    <lineage>
        <taxon>Eukaryota</taxon>
        <taxon>Sar</taxon>
        <taxon>Stramenopiles</taxon>
        <taxon>Ochrophyta</taxon>
        <taxon>Pelagophyceae</taxon>
        <taxon>Pelagomonadales</taxon>
        <taxon>Pelagomonadaceae</taxon>
        <taxon>Pelagomonas</taxon>
    </lineage>
</organism>
<dbReference type="AlphaFoldDB" id="A0A8J2SE87"/>
<accession>A0A8J2SE87</accession>
<sequence>MTEREAVVTLESGATAALRRGANDLGVVCLHPWGPLGGSRDDPHVVTASNFFAGRGCHTCRVDFRGGVGRGHGSVADAVAAAAVLRDAGTQRIVVVGYSYGSLIAIRAAAKLPDCVGWVAVNPPLSYAWFLYSFCGDHAAAARASTLPKMLLHATEDVFCSNSTFDSFVETVPEPRTIVRVEGASHFDVRRPLAAALAEWGGAILDK</sequence>
<name>A0A8J2SE87_9STRA</name>